<accession>A0A5B0PCX5</accession>
<organism evidence="2 3">
    <name type="scientific">Puccinia graminis f. sp. tritici</name>
    <dbReference type="NCBI Taxonomy" id="56615"/>
    <lineage>
        <taxon>Eukaryota</taxon>
        <taxon>Fungi</taxon>
        <taxon>Dikarya</taxon>
        <taxon>Basidiomycota</taxon>
        <taxon>Pucciniomycotina</taxon>
        <taxon>Pucciniomycetes</taxon>
        <taxon>Pucciniales</taxon>
        <taxon>Pucciniaceae</taxon>
        <taxon>Puccinia</taxon>
    </lineage>
</organism>
<gene>
    <name evidence="2" type="ORF">PGT21_001172</name>
</gene>
<dbReference type="EMBL" id="VSWC01000055">
    <property type="protein sequence ID" value="KAA1098916.1"/>
    <property type="molecule type" value="Genomic_DNA"/>
</dbReference>
<proteinExistence type="predicted"/>
<feature type="region of interest" description="Disordered" evidence="1">
    <location>
        <begin position="448"/>
        <end position="468"/>
    </location>
</feature>
<protein>
    <submittedName>
        <fullName evidence="2">Uncharacterized protein</fullName>
    </submittedName>
</protein>
<keyword evidence="3" id="KW-1185">Reference proteome</keyword>
<reference evidence="2 3" key="1">
    <citation type="submission" date="2019-05" db="EMBL/GenBank/DDBJ databases">
        <title>Emergence of the Ug99 lineage of the wheat stem rust pathogen through somatic hybridization.</title>
        <authorList>
            <person name="Li F."/>
            <person name="Upadhyaya N.M."/>
            <person name="Sperschneider J."/>
            <person name="Matny O."/>
            <person name="Nguyen-Phuc H."/>
            <person name="Mago R."/>
            <person name="Raley C."/>
            <person name="Miller M.E."/>
            <person name="Silverstein K.A.T."/>
            <person name="Henningsen E."/>
            <person name="Hirsch C.D."/>
            <person name="Visser B."/>
            <person name="Pretorius Z.A."/>
            <person name="Steffenson B.J."/>
            <person name="Schwessinger B."/>
            <person name="Dodds P.N."/>
            <person name="Figueroa M."/>
        </authorList>
    </citation>
    <scope>NUCLEOTIDE SEQUENCE [LARGE SCALE GENOMIC DNA]</scope>
    <source>
        <strain evidence="2">21-0</strain>
    </source>
</reference>
<feature type="compositionally biased region" description="Basic and acidic residues" evidence="1">
    <location>
        <begin position="265"/>
        <end position="283"/>
    </location>
</feature>
<evidence type="ECO:0000256" key="1">
    <source>
        <dbReference type="SAM" id="MobiDB-lite"/>
    </source>
</evidence>
<dbReference type="Proteomes" id="UP000324748">
    <property type="component" value="Unassembled WGS sequence"/>
</dbReference>
<feature type="region of interest" description="Disordered" evidence="1">
    <location>
        <begin position="155"/>
        <end position="246"/>
    </location>
</feature>
<feature type="region of interest" description="Disordered" evidence="1">
    <location>
        <begin position="259"/>
        <end position="399"/>
    </location>
</feature>
<feature type="compositionally biased region" description="Polar residues" evidence="1">
    <location>
        <begin position="373"/>
        <end position="385"/>
    </location>
</feature>
<sequence length="527" mass="57678">MHYNFQVPLLGLPHSYEVVSPQVENCIFQSSYFRLDPPQEDVRYEACSIHSRPLYDPGPGSPKLIVRSDESSDYRSWRGPTDYPEHPRALWAPRGFWKRPRCMLLQPCSPVAPDIRLTHFVPIPFDYHSSRLSPFSTETKERSLGCMCSHYSLTSSDSSSVDMAHDTSNASSPVSDPLPVNDHPPFSLPEDIPSSISEGHKAMEDGLPFKHRQSTSKDLQDKTASSAASGEKTVKRPEEWKVPPPKRLARVINAHAKIVSPSVQRLDKPGKSKPTPDEFRSTGRDGASLDPALSADEEDVNVADKEDTGSRSSALINKMKSLIKETPKKALKKKTANKSNPLRLGSMDVDPPVTDKHQASTHARGGSMPLTKFDSQGLKSSSAGQKTPKDKMPAERSDKMNIDPPALARLKATFAIPAASTANQLHEPAANPSTPARMENVNKYPAGLTRGGPETTPGNPGHLTRTPSTVTTISNSVLPNLAKASLADMKAMRGIWIRDKENAAANVSELRRAGHHLIAPAAYEYQD</sequence>
<feature type="compositionally biased region" description="Basic and acidic residues" evidence="1">
    <location>
        <begin position="232"/>
        <end position="241"/>
    </location>
</feature>
<feature type="compositionally biased region" description="Basic and acidic residues" evidence="1">
    <location>
        <begin position="198"/>
        <end position="208"/>
    </location>
</feature>
<evidence type="ECO:0000313" key="3">
    <source>
        <dbReference type="Proteomes" id="UP000324748"/>
    </source>
</evidence>
<comment type="caution">
    <text evidence="2">The sequence shown here is derived from an EMBL/GenBank/DDBJ whole genome shotgun (WGS) entry which is preliminary data.</text>
</comment>
<name>A0A5B0PCX5_PUCGR</name>
<dbReference type="AlphaFoldDB" id="A0A5B0PCX5"/>
<evidence type="ECO:0000313" key="2">
    <source>
        <dbReference type="EMBL" id="KAA1098916.1"/>
    </source>
</evidence>
<feature type="compositionally biased region" description="Basic and acidic residues" evidence="1">
    <location>
        <begin position="387"/>
        <end position="399"/>
    </location>
</feature>